<dbReference type="CDD" id="cd04852">
    <property type="entry name" value="Peptidases_S8_3"/>
    <property type="match status" value="1"/>
</dbReference>
<keyword evidence="6 10" id="KW-0378">Hydrolase</keyword>
<feature type="signal peptide" evidence="11">
    <location>
        <begin position="1"/>
        <end position="27"/>
    </location>
</feature>
<evidence type="ECO:0000256" key="4">
    <source>
        <dbReference type="ARBA" id="ARBA00022670"/>
    </source>
</evidence>
<evidence type="ECO:0000256" key="1">
    <source>
        <dbReference type="ARBA" id="ARBA00004613"/>
    </source>
</evidence>
<feature type="chain" id="PRO_5015163964" description="Subtilisin-like protease SBT1.9" evidence="11">
    <location>
        <begin position="28"/>
        <end position="744"/>
    </location>
</feature>
<dbReference type="Gene3D" id="2.60.40.2310">
    <property type="match status" value="1"/>
</dbReference>
<feature type="domain" description="Inhibitor I9" evidence="13">
    <location>
        <begin position="29"/>
        <end position="115"/>
    </location>
</feature>
<dbReference type="Pfam" id="PF17766">
    <property type="entry name" value="fn3_6"/>
    <property type="match status" value="1"/>
</dbReference>
<feature type="active site" description="Charge relay system" evidence="9 10">
    <location>
        <position position="218"/>
    </location>
</feature>
<evidence type="ECO:0000256" key="5">
    <source>
        <dbReference type="ARBA" id="ARBA00022729"/>
    </source>
</evidence>
<evidence type="ECO:0000256" key="10">
    <source>
        <dbReference type="PROSITE-ProRule" id="PRU01240"/>
    </source>
</evidence>
<keyword evidence="7 10" id="KW-0720">Serine protease</keyword>
<evidence type="ECO:0000259" key="13">
    <source>
        <dbReference type="Pfam" id="PF05922"/>
    </source>
</evidence>
<evidence type="ECO:0000256" key="3">
    <source>
        <dbReference type="ARBA" id="ARBA00022525"/>
    </source>
</evidence>
<reference evidence="15 16" key="1">
    <citation type="submission" date="2015-01" db="EMBL/GenBank/DDBJ databases">
        <title>Genome of allotetraploid Gossypium barbadense reveals genomic plasticity and fiber elongation in cotton evolution.</title>
        <authorList>
            <person name="Chen X."/>
            <person name="Liu X."/>
            <person name="Zhao B."/>
            <person name="Zheng H."/>
            <person name="Hu Y."/>
            <person name="Lu G."/>
            <person name="Yang C."/>
            <person name="Chen J."/>
            <person name="Shan C."/>
            <person name="Zhang L."/>
            <person name="Zhou Y."/>
            <person name="Wang L."/>
            <person name="Guo W."/>
            <person name="Bai Y."/>
            <person name="Ruan J."/>
            <person name="Shangguan X."/>
            <person name="Mao Y."/>
            <person name="Jiang J."/>
            <person name="Zhu Y."/>
            <person name="Lei J."/>
            <person name="Kang H."/>
            <person name="Chen S."/>
            <person name="He X."/>
            <person name="Wang R."/>
            <person name="Wang Y."/>
            <person name="Chen J."/>
            <person name="Wang L."/>
            <person name="Yu S."/>
            <person name="Wang B."/>
            <person name="Wei J."/>
            <person name="Song S."/>
            <person name="Lu X."/>
            <person name="Gao Z."/>
            <person name="Gu W."/>
            <person name="Deng X."/>
            <person name="Ma D."/>
            <person name="Wang S."/>
            <person name="Liang W."/>
            <person name="Fang L."/>
            <person name="Cai C."/>
            <person name="Zhu X."/>
            <person name="Zhou B."/>
            <person name="Zhang Y."/>
            <person name="Chen Z."/>
            <person name="Xu S."/>
            <person name="Zhu R."/>
            <person name="Wang S."/>
            <person name="Zhang T."/>
            <person name="Zhao G."/>
        </authorList>
    </citation>
    <scope>NUCLEOTIDE SEQUENCE [LARGE SCALE GENOMIC DNA]</scope>
    <source>
        <strain evidence="16">cv. Xinhai21</strain>
        <tissue evidence="15">Leaf</tissue>
    </source>
</reference>
<dbReference type="InterPro" id="IPR037045">
    <property type="entry name" value="S8pro/Inhibitor_I9_sf"/>
</dbReference>
<dbReference type="Pfam" id="PF00082">
    <property type="entry name" value="Peptidase_S8"/>
    <property type="match status" value="1"/>
</dbReference>
<dbReference type="FunFam" id="3.40.50.200:FF:000006">
    <property type="entry name" value="Subtilisin-like protease SBT1.5"/>
    <property type="match status" value="1"/>
</dbReference>
<dbReference type="Pfam" id="PF05922">
    <property type="entry name" value="Inhibitor_I9"/>
    <property type="match status" value="1"/>
</dbReference>
<evidence type="ECO:0000256" key="11">
    <source>
        <dbReference type="SAM" id="SignalP"/>
    </source>
</evidence>
<dbReference type="InterPro" id="IPR015500">
    <property type="entry name" value="Peptidase_S8_subtilisin-rel"/>
</dbReference>
<organism evidence="15 16">
    <name type="scientific">Gossypium barbadense</name>
    <name type="common">Sea Island cotton</name>
    <name type="synonym">Hibiscus barbadensis</name>
    <dbReference type="NCBI Taxonomy" id="3634"/>
    <lineage>
        <taxon>Eukaryota</taxon>
        <taxon>Viridiplantae</taxon>
        <taxon>Streptophyta</taxon>
        <taxon>Embryophyta</taxon>
        <taxon>Tracheophyta</taxon>
        <taxon>Spermatophyta</taxon>
        <taxon>Magnoliopsida</taxon>
        <taxon>eudicotyledons</taxon>
        <taxon>Gunneridae</taxon>
        <taxon>Pentapetalae</taxon>
        <taxon>rosids</taxon>
        <taxon>malvids</taxon>
        <taxon>Malvales</taxon>
        <taxon>Malvaceae</taxon>
        <taxon>Malvoideae</taxon>
        <taxon>Gossypium</taxon>
    </lineage>
</organism>
<dbReference type="Proteomes" id="UP000239757">
    <property type="component" value="Unassembled WGS sequence"/>
</dbReference>
<comment type="similarity">
    <text evidence="2 10">Belongs to the peptidase S8 family.</text>
</comment>
<dbReference type="EMBL" id="KZ667081">
    <property type="protein sequence ID" value="PPR92428.1"/>
    <property type="molecule type" value="Genomic_DNA"/>
</dbReference>
<dbReference type="Gene3D" id="3.50.30.30">
    <property type="match status" value="1"/>
</dbReference>
<gene>
    <name evidence="15" type="ORF">GOBAR_AA28248</name>
</gene>
<evidence type="ECO:0000259" key="12">
    <source>
        <dbReference type="Pfam" id="PF00082"/>
    </source>
</evidence>
<keyword evidence="3" id="KW-0964">Secreted</keyword>
<evidence type="ECO:0008006" key="17">
    <source>
        <dbReference type="Google" id="ProtNLM"/>
    </source>
</evidence>
<dbReference type="OrthoDB" id="206201at2759"/>
<dbReference type="GO" id="GO:0004252">
    <property type="term" value="F:serine-type endopeptidase activity"/>
    <property type="evidence" value="ECO:0007669"/>
    <property type="project" value="UniProtKB-UniRule"/>
</dbReference>
<dbReference type="PROSITE" id="PS51892">
    <property type="entry name" value="SUBTILASE"/>
    <property type="match status" value="1"/>
</dbReference>
<keyword evidence="4 10" id="KW-0645">Protease</keyword>
<accession>A0A2P5WMV4</accession>
<dbReference type="PANTHER" id="PTHR10795">
    <property type="entry name" value="PROPROTEIN CONVERTASE SUBTILISIN/KEXIN"/>
    <property type="match status" value="1"/>
</dbReference>
<dbReference type="GO" id="GO:0005576">
    <property type="term" value="C:extracellular region"/>
    <property type="evidence" value="ECO:0007669"/>
    <property type="project" value="UniProtKB-SubCell"/>
</dbReference>
<evidence type="ECO:0000313" key="15">
    <source>
        <dbReference type="EMBL" id="PPR92428.1"/>
    </source>
</evidence>
<evidence type="ECO:0000256" key="9">
    <source>
        <dbReference type="PIRSR" id="PIRSR615500-1"/>
    </source>
</evidence>
<feature type="domain" description="Peptidase S8/S53" evidence="12">
    <location>
        <begin position="138"/>
        <end position="559"/>
    </location>
</feature>
<dbReference type="AlphaFoldDB" id="A0A2P5WMV4"/>
<protein>
    <recommendedName>
        <fullName evidence="17">Subtilisin-like protease SBT1.9</fullName>
    </recommendedName>
</protein>
<evidence type="ECO:0000256" key="7">
    <source>
        <dbReference type="ARBA" id="ARBA00022825"/>
    </source>
</evidence>
<evidence type="ECO:0000259" key="14">
    <source>
        <dbReference type="Pfam" id="PF17766"/>
    </source>
</evidence>
<comment type="subcellular location">
    <subcellularLocation>
        <location evidence="1">Secreted</location>
    </subcellularLocation>
</comment>
<feature type="active site" description="Charge relay system" evidence="9 10">
    <location>
        <position position="147"/>
    </location>
</feature>
<feature type="active site" description="Charge relay system" evidence="9 10">
    <location>
        <position position="519"/>
    </location>
</feature>
<dbReference type="InterPro" id="IPR036852">
    <property type="entry name" value="Peptidase_S8/S53_dom_sf"/>
</dbReference>
<dbReference type="PRINTS" id="PR00723">
    <property type="entry name" value="SUBTILISIN"/>
</dbReference>
<dbReference type="FunFam" id="3.30.70.80:FF:000003">
    <property type="entry name" value="Subtilisin-like protease SBT1.9"/>
    <property type="match status" value="1"/>
</dbReference>
<dbReference type="InterPro" id="IPR045051">
    <property type="entry name" value="SBT"/>
</dbReference>
<dbReference type="PROSITE" id="PS00138">
    <property type="entry name" value="SUBTILASE_SER"/>
    <property type="match status" value="1"/>
</dbReference>
<keyword evidence="5 11" id="KW-0732">Signal</keyword>
<dbReference type="InterPro" id="IPR034197">
    <property type="entry name" value="Peptidases_S8_3"/>
</dbReference>
<dbReference type="InterPro" id="IPR041469">
    <property type="entry name" value="Subtilisin-like_FN3"/>
</dbReference>
<dbReference type="GO" id="GO:0006508">
    <property type="term" value="P:proteolysis"/>
    <property type="evidence" value="ECO:0007669"/>
    <property type="project" value="UniProtKB-KW"/>
</dbReference>
<feature type="domain" description="Subtilisin-like protease fibronectin type-III" evidence="14">
    <location>
        <begin position="632"/>
        <end position="736"/>
    </location>
</feature>
<proteinExistence type="inferred from homology"/>
<evidence type="ECO:0000256" key="2">
    <source>
        <dbReference type="ARBA" id="ARBA00011073"/>
    </source>
</evidence>
<dbReference type="SUPFAM" id="SSF52743">
    <property type="entry name" value="Subtilisin-like"/>
    <property type="match status" value="1"/>
</dbReference>
<evidence type="ECO:0000313" key="16">
    <source>
        <dbReference type="Proteomes" id="UP000239757"/>
    </source>
</evidence>
<dbReference type="InterPro" id="IPR010259">
    <property type="entry name" value="S8pro/Inhibitor_I9"/>
</dbReference>
<sequence>MAAHHINLLFICLYFSLSFIFTKQVQADNYIIHMDHSAMPKAFAGRQSWYLATLSSLSANLRANTNSTIPTAELLYSYNHVIQGFSASLTLAQLEALKNSRGYVSSIRDKTVKLDTTYSFKFLGLSSDAGLWPASGFGKDVIIGLIDTGVWPESESFNDDGMNDVPLRWKGKCESGTQFNSSLCNKKLIGARSFNKGLIANNPSITIAMNSPRDTAGHGTHTSSTAAGTYVGDASYFGYAQGTARGMAPGARVAMYKALWDEGSYTTDVIAAIDQAINDGVDVLSLSFGLDELELYEDPIAIATFAAIEKNIFVSTSAGNEGPDLETLHNGTPWVLTVAASTMDRSFGASLSLGTDGYVRGAALYPGNFSSTQYPIVFMDKYTGKEDSLNDQFSSIQVAGNVAGVFITNSTLLDIFTQSPLPAIFLEQKGGDIVVDYIKTNKNPKASIEFKTTFLGSKPSPTVTSYTSRGPSYSAPSVLKPDIMAPGDSILAAWPLNIGVARLNDDMLFSSFNLLSGTSMACPHVAGIAALLKGAHPDWSPTAIRSALMTTSDPIDNTGNPIEDIGTNLQPATPLAMGAGHINPNKALDPGIVYDATVQDYIDFLCGLNFTPQQIKTITGSSSNKCSNPSLDLNYPSFIAYFNDRNVKPDSNTVKEFQRTVTNVGEGSFIYKAILTAMKGVKVNVEPDTLVFKEINEKKSFKLSIEGPRQLDKTVSFGYLIWEDSQRKHVVRSPIVATSYKIDK</sequence>
<evidence type="ECO:0000256" key="6">
    <source>
        <dbReference type="ARBA" id="ARBA00022801"/>
    </source>
</evidence>
<evidence type="ECO:0000256" key="8">
    <source>
        <dbReference type="ARBA" id="ARBA00023180"/>
    </source>
</evidence>
<keyword evidence="8" id="KW-0325">Glycoprotein</keyword>
<dbReference type="InterPro" id="IPR000209">
    <property type="entry name" value="Peptidase_S8/S53_dom"/>
</dbReference>
<name>A0A2P5WMV4_GOSBA</name>
<dbReference type="Gene3D" id="3.30.70.80">
    <property type="entry name" value="Peptidase S8 propeptide/proteinase inhibitor I9"/>
    <property type="match status" value="1"/>
</dbReference>
<dbReference type="Gene3D" id="3.40.50.200">
    <property type="entry name" value="Peptidase S8/S53 domain"/>
    <property type="match status" value="2"/>
</dbReference>
<dbReference type="InterPro" id="IPR023828">
    <property type="entry name" value="Peptidase_S8_Ser-AS"/>
</dbReference>